<gene>
    <name evidence="1" type="ORF">EZ313_05185</name>
</gene>
<protein>
    <recommendedName>
        <fullName evidence="3">Glycosyl transferase</fullName>
    </recommendedName>
</protein>
<dbReference type="EMBL" id="SMLM01000001">
    <property type="protein sequence ID" value="TFZ06044.1"/>
    <property type="molecule type" value="Genomic_DNA"/>
</dbReference>
<accession>A0A4Z0C521</accession>
<evidence type="ECO:0000313" key="2">
    <source>
        <dbReference type="Proteomes" id="UP000298180"/>
    </source>
</evidence>
<name>A0A4Z0C521_9BURK</name>
<dbReference type="Proteomes" id="UP000298180">
    <property type="component" value="Unassembled WGS sequence"/>
</dbReference>
<sequence length="356" mass="39346">MKPRILFVVMSAVAAPGTVEQLARSLAPHTVLLHHDFSQQPDFPIQADNVAFVPEPARTGWATFGFVEGIFRAMDHAVRHFDFDYLQLLSPTCLPIKPMAQFEAHVAQPVDAHFGAIDLLADEECLMSVGYRAFTPADSFRHRVLRRLTSEYFEHDRGRRDESGVWIHSGGGLGWKARVARWALGAAARQTLGPHPFGPALRPFYGSVWFGARRHVVRGMLESFRQPHLHQWFSRVRIAEEFLMPSLLMRLAPRRGPLNHYISRFDQAHPNKLTEEDLPELRECPAFFARKFPDDPQAPVRLRVLDELAAAGAACAPVPEAVATAPISNGAPLHPTPSWTVPLGAGLAGSAGAAGS</sequence>
<dbReference type="AlphaFoldDB" id="A0A4Z0C521"/>
<evidence type="ECO:0008006" key="3">
    <source>
        <dbReference type="Google" id="ProtNLM"/>
    </source>
</evidence>
<evidence type="ECO:0000313" key="1">
    <source>
        <dbReference type="EMBL" id="TFZ06044.1"/>
    </source>
</evidence>
<keyword evidence="2" id="KW-1185">Reference proteome</keyword>
<organism evidence="1 2">
    <name type="scientific">Ramlibacter henchirensis</name>
    <dbReference type="NCBI Taxonomy" id="204072"/>
    <lineage>
        <taxon>Bacteria</taxon>
        <taxon>Pseudomonadati</taxon>
        <taxon>Pseudomonadota</taxon>
        <taxon>Betaproteobacteria</taxon>
        <taxon>Burkholderiales</taxon>
        <taxon>Comamonadaceae</taxon>
        <taxon>Ramlibacter</taxon>
    </lineage>
</organism>
<dbReference type="RefSeq" id="WP_135262130.1">
    <property type="nucleotide sequence ID" value="NZ_SMLM01000001.1"/>
</dbReference>
<proteinExistence type="predicted"/>
<comment type="caution">
    <text evidence="1">The sequence shown here is derived from an EMBL/GenBank/DDBJ whole genome shotgun (WGS) entry which is preliminary data.</text>
</comment>
<reference evidence="1 2" key="1">
    <citation type="submission" date="2019-03" db="EMBL/GenBank/DDBJ databases">
        <title>Ramlibacter henchirensis DSM 14656, whole genome shotgun sequence.</title>
        <authorList>
            <person name="Zhang X."/>
            <person name="Feng G."/>
            <person name="Zhu H."/>
        </authorList>
    </citation>
    <scope>NUCLEOTIDE SEQUENCE [LARGE SCALE GENOMIC DNA]</scope>
    <source>
        <strain evidence="1 2">DSM 14656</strain>
    </source>
</reference>
<dbReference type="OrthoDB" id="8885560at2"/>